<feature type="transmembrane region" description="Helical" evidence="1">
    <location>
        <begin position="41"/>
        <end position="61"/>
    </location>
</feature>
<dbReference type="AlphaFoldDB" id="A0A8J6F406"/>
<evidence type="ECO:0000256" key="1">
    <source>
        <dbReference type="SAM" id="Phobius"/>
    </source>
</evidence>
<keyword evidence="1" id="KW-1133">Transmembrane helix</keyword>
<reference evidence="2" key="1">
    <citation type="thesis" date="2020" institute="ProQuest LLC" country="789 East Eisenhower Parkway, Ann Arbor, MI, USA">
        <title>Comparative Genomics and Chromosome Evolution.</title>
        <authorList>
            <person name="Mudd A.B."/>
        </authorList>
    </citation>
    <scope>NUCLEOTIDE SEQUENCE</scope>
    <source>
        <strain evidence="2">HN-11 Male</strain>
        <tissue evidence="2">Kidney and liver</tissue>
    </source>
</reference>
<dbReference type="Proteomes" id="UP000770717">
    <property type="component" value="Unassembled WGS sequence"/>
</dbReference>
<accession>A0A8J6F406</accession>
<keyword evidence="3" id="KW-1185">Reference proteome</keyword>
<sequence length="89" mass="9840">MPTNPSHSAVSGAILFLMFSYFGHSSDMHSLVFEFGRVGGIATSFIPQAFTTSFLLYLRIIPIRLIASSKKTTKEMLKLMESMFADITG</sequence>
<proteinExistence type="predicted"/>
<comment type="caution">
    <text evidence="2">The sequence shown here is derived from an EMBL/GenBank/DDBJ whole genome shotgun (WGS) entry which is preliminary data.</text>
</comment>
<keyword evidence="1" id="KW-0472">Membrane</keyword>
<organism evidence="2 3">
    <name type="scientific">Eleutherodactylus coqui</name>
    <name type="common">Puerto Rican coqui</name>
    <dbReference type="NCBI Taxonomy" id="57060"/>
    <lineage>
        <taxon>Eukaryota</taxon>
        <taxon>Metazoa</taxon>
        <taxon>Chordata</taxon>
        <taxon>Craniata</taxon>
        <taxon>Vertebrata</taxon>
        <taxon>Euteleostomi</taxon>
        <taxon>Amphibia</taxon>
        <taxon>Batrachia</taxon>
        <taxon>Anura</taxon>
        <taxon>Neobatrachia</taxon>
        <taxon>Hyloidea</taxon>
        <taxon>Eleutherodactylidae</taxon>
        <taxon>Eleutherodactylinae</taxon>
        <taxon>Eleutherodactylus</taxon>
        <taxon>Eleutherodactylus</taxon>
    </lineage>
</organism>
<keyword evidence="1" id="KW-0812">Transmembrane</keyword>
<evidence type="ECO:0000313" key="3">
    <source>
        <dbReference type="Proteomes" id="UP000770717"/>
    </source>
</evidence>
<protein>
    <submittedName>
        <fullName evidence="2">Uncharacterized protein</fullName>
    </submittedName>
</protein>
<dbReference type="EMBL" id="WNTK01000007">
    <property type="protein sequence ID" value="KAG9480026.1"/>
    <property type="molecule type" value="Genomic_DNA"/>
</dbReference>
<evidence type="ECO:0000313" key="2">
    <source>
        <dbReference type="EMBL" id="KAG9480026.1"/>
    </source>
</evidence>
<name>A0A8J6F406_ELECQ</name>
<gene>
    <name evidence="2" type="ORF">GDO78_011833</name>
</gene>